<organism evidence="1">
    <name type="scientific">freshwater metagenome</name>
    <dbReference type="NCBI Taxonomy" id="449393"/>
    <lineage>
        <taxon>unclassified sequences</taxon>
        <taxon>metagenomes</taxon>
        <taxon>ecological metagenomes</taxon>
    </lineage>
</organism>
<accession>A0A6J6X792</accession>
<sequence>MRAVDSALEGLLENERELLGTLSAKDRETLADLLSKLVTEFDQE</sequence>
<name>A0A6J6X792_9ZZZZ</name>
<proteinExistence type="predicted"/>
<protein>
    <submittedName>
        <fullName evidence="1">Unannotated protein</fullName>
    </submittedName>
</protein>
<evidence type="ECO:0000313" key="1">
    <source>
        <dbReference type="EMBL" id="CAB4789907.1"/>
    </source>
</evidence>
<reference evidence="1" key="1">
    <citation type="submission" date="2020-05" db="EMBL/GenBank/DDBJ databases">
        <authorList>
            <person name="Chiriac C."/>
            <person name="Salcher M."/>
            <person name="Ghai R."/>
            <person name="Kavagutti S V."/>
        </authorList>
    </citation>
    <scope>NUCLEOTIDE SEQUENCE</scope>
</reference>
<dbReference type="EMBL" id="CAFAAF010000054">
    <property type="protein sequence ID" value="CAB4789907.1"/>
    <property type="molecule type" value="Genomic_DNA"/>
</dbReference>
<gene>
    <name evidence="1" type="ORF">UFOPK2978_00482</name>
</gene>
<dbReference type="AlphaFoldDB" id="A0A6J6X792"/>